<dbReference type="EMBL" id="KZ825892">
    <property type="protein sequence ID" value="PYH93462.1"/>
    <property type="molecule type" value="Genomic_DNA"/>
</dbReference>
<organism evidence="1 2">
    <name type="scientific">Aspergillus ellipticus CBS 707.79</name>
    <dbReference type="NCBI Taxonomy" id="1448320"/>
    <lineage>
        <taxon>Eukaryota</taxon>
        <taxon>Fungi</taxon>
        <taxon>Dikarya</taxon>
        <taxon>Ascomycota</taxon>
        <taxon>Pezizomycotina</taxon>
        <taxon>Eurotiomycetes</taxon>
        <taxon>Eurotiomycetidae</taxon>
        <taxon>Eurotiales</taxon>
        <taxon>Aspergillaceae</taxon>
        <taxon>Aspergillus</taxon>
        <taxon>Aspergillus subgen. Circumdati</taxon>
    </lineage>
</organism>
<evidence type="ECO:0000313" key="1">
    <source>
        <dbReference type="EMBL" id="PYH93462.1"/>
    </source>
</evidence>
<protein>
    <submittedName>
        <fullName evidence="1">Uncharacterized protein</fullName>
    </submittedName>
</protein>
<dbReference type="OrthoDB" id="4500457at2759"/>
<reference evidence="1 2" key="1">
    <citation type="submission" date="2018-02" db="EMBL/GenBank/DDBJ databases">
        <title>The genomes of Aspergillus section Nigri reveals drivers in fungal speciation.</title>
        <authorList>
            <consortium name="DOE Joint Genome Institute"/>
            <person name="Vesth T.C."/>
            <person name="Nybo J."/>
            <person name="Theobald S."/>
            <person name="Brandl J."/>
            <person name="Frisvad J.C."/>
            <person name="Nielsen K.F."/>
            <person name="Lyhne E.K."/>
            <person name="Kogle M.E."/>
            <person name="Kuo A."/>
            <person name="Riley R."/>
            <person name="Clum A."/>
            <person name="Nolan M."/>
            <person name="Lipzen A."/>
            <person name="Salamov A."/>
            <person name="Henrissat B."/>
            <person name="Wiebenga A."/>
            <person name="De vries R.P."/>
            <person name="Grigoriev I.V."/>
            <person name="Mortensen U.H."/>
            <person name="Andersen M.R."/>
            <person name="Baker S.E."/>
        </authorList>
    </citation>
    <scope>NUCLEOTIDE SEQUENCE [LARGE SCALE GENOMIC DNA]</scope>
    <source>
        <strain evidence="1 2">CBS 707.79</strain>
    </source>
</reference>
<dbReference type="AlphaFoldDB" id="A0A319ERD6"/>
<accession>A0A319ERD6</accession>
<keyword evidence="2" id="KW-1185">Reference proteome</keyword>
<dbReference type="Proteomes" id="UP000247810">
    <property type="component" value="Unassembled WGS sequence"/>
</dbReference>
<gene>
    <name evidence="1" type="ORF">BO71DRAFT_478242</name>
</gene>
<proteinExistence type="predicted"/>
<evidence type="ECO:0000313" key="2">
    <source>
        <dbReference type="Proteomes" id="UP000247810"/>
    </source>
</evidence>
<dbReference type="VEuPathDB" id="FungiDB:BO71DRAFT_478242"/>
<sequence>MMGLRVRYSCRPGASDLTLPPDPRPAAFGWPIHGRNRCLLARACIIPPKAPTARPDLFWPLTASPSAVWMGLPDLSVYIPAPCKGVP</sequence>
<name>A0A319ERD6_9EURO</name>